<dbReference type="PRINTS" id="PR00463">
    <property type="entry name" value="EP450I"/>
</dbReference>
<dbReference type="OMA" id="MVPERWI"/>
<keyword evidence="8" id="KW-0349">Heme</keyword>
<evidence type="ECO:0000256" key="2">
    <source>
        <dbReference type="ARBA" id="ARBA00005179"/>
    </source>
</evidence>
<reference evidence="9 10" key="1">
    <citation type="submission" date="2016-10" db="EMBL/GenBank/DDBJ databases">
        <title>Genome sequence of the basidiomycete white-rot fungus Trametes pubescens.</title>
        <authorList>
            <person name="Makela M.R."/>
            <person name="Granchi Z."/>
            <person name="Peng M."/>
            <person name="De Vries R.P."/>
            <person name="Grigoriev I."/>
            <person name="Riley R."/>
            <person name="Hilden K."/>
        </authorList>
    </citation>
    <scope>NUCLEOTIDE SEQUENCE [LARGE SCALE GENOMIC DNA]</scope>
    <source>
        <strain evidence="9 10">FBCC735</strain>
    </source>
</reference>
<evidence type="ECO:0000256" key="7">
    <source>
        <dbReference type="ARBA" id="ARBA00023033"/>
    </source>
</evidence>
<comment type="pathway">
    <text evidence="2">Secondary metabolite biosynthesis.</text>
</comment>
<feature type="binding site" description="axial binding residue" evidence="8">
    <location>
        <position position="55"/>
    </location>
    <ligand>
        <name>heme</name>
        <dbReference type="ChEBI" id="CHEBI:30413"/>
    </ligand>
    <ligandPart>
        <name>Fe</name>
        <dbReference type="ChEBI" id="CHEBI:18248"/>
    </ligandPart>
</feature>
<evidence type="ECO:0000256" key="8">
    <source>
        <dbReference type="PIRSR" id="PIRSR602401-1"/>
    </source>
</evidence>
<dbReference type="EMBL" id="MNAD01000788">
    <property type="protein sequence ID" value="OJT10335.1"/>
    <property type="molecule type" value="Genomic_DNA"/>
</dbReference>
<keyword evidence="7" id="KW-0503">Monooxygenase</keyword>
<comment type="cofactor">
    <cofactor evidence="1 8">
        <name>heme</name>
        <dbReference type="ChEBI" id="CHEBI:30413"/>
    </cofactor>
</comment>
<keyword evidence="6 8" id="KW-0408">Iron</keyword>
<gene>
    <name evidence="9" type="ORF">TRAPUB_13140</name>
</gene>
<proteinExistence type="inferred from homology"/>
<name>A0A1M2VRW9_TRAPU</name>
<dbReference type="GO" id="GO:0016705">
    <property type="term" value="F:oxidoreductase activity, acting on paired donors, with incorporation or reduction of molecular oxygen"/>
    <property type="evidence" value="ECO:0007669"/>
    <property type="project" value="InterPro"/>
</dbReference>
<evidence type="ECO:0000256" key="6">
    <source>
        <dbReference type="ARBA" id="ARBA00023004"/>
    </source>
</evidence>
<protein>
    <submittedName>
        <fullName evidence="9">Isotrichodermin C-15 hydroxylase</fullName>
    </submittedName>
</protein>
<dbReference type="PANTHER" id="PTHR24305:SF187">
    <property type="entry name" value="P450, PUTATIVE (EUROFUNG)-RELATED"/>
    <property type="match status" value="1"/>
</dbReference>
<comment type="caution">
    <text evidence="9">The sequence shown here is derived from an EMBL/GenBank/DDBJ whole genome shotgun (WGS) entry which is preliminary data.</text>
</comment>
<keyword evidence="5" id="KW-0560">Oxidoreductase</keyword>
<dbReference type="Pfam" id="PF00067">
    <property type="entry name" value="p450"/>
    <property type="match status" value="1"/>
</dbReference>
<keyword evidence="10" id="KW-1185">Reference proteome</keyword>
<evidence type="ECO:0000256" key="5">
    <source>
        <dbReference type="ARBA" id="ARBA00023002"/>
    </source>
</evidence>
<dbReference type="InterPro" id="IPR036396">
    <property type="entry name" value="Cyt_P450_sf"/>
</dbReference>
<comment type="similarity">
    <text evidence="3">Belongs to the cytochrome P450 family.</text>
</comment>
<dbReference type="InterPro" id="IPR050121">
    <property type="entry name" value="Cytochrome_P450_monoxygenase"/>
</dbReference>
<evidence type="ECO:0000313" key="10">
    <source>
        <dbReference type="Proteomes" id="UP000184267"/>
    </source>
</evidence>
<dbReference type="AlphaFoldDB" id="A0A1M2VRW9"/>
<dbReference type="Proteomes" id="UP000184267">
    <property type="component" value="Unassembled WGS sequence"/>
</dbReference>
<evidence type="ECO:0000313" key="9">
    <source>
        <dbReference type="EMBL" id="OJT10335.1"/>
    </source>
</evidence>
<dbReference type="GO" id="GO:0004497">
    <property type="term" value="F:monooxygenase activity"/>
    <property type="evidence" value="ECO:0007669"/>
    <property type="project" value="UniProtKB-KW"/>
</dbReference>
<dbReference type="OrthoDB" id="2755091at2759"/>
<keyword evidence="4 8" id="KW-0479">Metal-binding</keyword>
<dbReference type="PANTHER" id="PTHR24305">
    <property type="entry name" value="CYTOCHROME P450"/>
    <property type="match status" value="1"/>
</dbReference>
<evidence type="ECO:0000256" key="1">
    <source>
        <dbReference type="ARBA" id="ARBA00001971"/>
    </source>
</evidence>
<dbReference type="SUPFAM" id="SSF48264">
    <property type="entry name" value="Cytochrome P450"/>
    <property type="match status" value="1"/>
</dbReference>
<dbReference type="STRING" id="154538.A0A1M2VRW9"/>
<accession>A0A1M2VRW9</accession>
<dbReference type="GO" id="GO:0020037">
    <property type="term" value="F:heme binding"/>
    <property type="evidence" value="ECO:0007669"/>
    <property type="project" value="InterPro"/>
</dbReference>
<organism evidence="9 10">
    <name type="scientific">Trametes pubescens</name>
    <name type="common">White-rot fungus</name>
    <dbReference type="NCBI Taxonomy" id="154538"/>
    <lineage>
        <taxon>Eukaryota</taxon>
        <taxon>Fungi</taxon>
        <taxon>Dikarya</taxon>
        <taxon>Basidiomycota</taxon>
        <taxon>Agaricomycotina</taxon>
        <taxon>Agaricomycetes</taxon>
        <taxon>Polyporales</taxon>
        <taxon>Polyporaceae</taxon>
        <taxon>Trametes</taxon>
    </lineage>
</organism>
<dbReference type="Gene3D" id="1.10.630.10">
    <property type="entry name" value="Cytochrome P450"/>
    <property type="match status" value="1"/>
</dbReference>
<sequence>MTYVHLYSLQRDPRYFSDPNVFYPDRWLPGAADADPNFVHDTRAYAPFSFGPNNCVGRGLALQEMRMLAALLLRRFEMRFADGWDAREYEEGLKDWFVLQKPALRVVLTPRGA</sequence>
<evidence type="ECO:0000256" key="4">
    <source>
        <dbReference type="ARBA" id="ARBA00022723"/>
    </source>
</evidence>
<dbReference type="InterPro" id="IPR001128">
    <property type="entry name" value="Cyt_P450"/>
</dbReference>
<dbReference type="GO" id="GO:0005506">
    <property type="term" value="F:iron ion binding"/>
    <property type="evidence" value="ECO:0007669"/>
    <property type="project" value="InterPro"/>
</dbReference>
<dbReference type="InterPro" id="IPR002401">
    <property type="entry name" value="Cyt_P450_E_grp-I"/>
</dbReference>
<evidence type="ECO:0000256" key="3">
    <source>
        <dbReference type="ARBA" id="ARBA00010617"/>
    </source>
</evidence>